<evidence type="ECO:0000313" key="10">
    <source>
        <dbReference type="EMBL" id="TCC06655.1"/>
    </source>
</evidence>
<keyword evidence="11" id="KW-1185">Reference proteome</keyword>
<feature type="transmembrane region" description="Helical" evidence="6">
    <location>
        <begin position="79"/>
        <end position="97"/>
    </location>
</feature>
<keyword evidence="6" id="KW-0812">Transmembrane</keyword>
<dbReference type="GO" id="GO:0016020">
    <property type="term" value="C:membrane"/>
    <property type="evidence" value="ECO:0007669"/>
    <property type="project" value="UniProtKB-UniRule"/>
</dbReference>
<dbReference type="InterPro" id="IPR029787">
    <property type="entry name" value="Nucleotide_cyclase"/>
</dbReference>
<evidence type="ECO:0000256" key="4">
    <source>
        <dbReference type="ARBA" id="ARBA00034247"/>
    </source>
</evidence>
<dbReference type="PROSITE" id="PS50887">
    <property type="entry name" value="GGDEF"/>
    <property type="match status" value="1"/>
</dbReference>
<comment type="catalytic activity">
    <reaction evidence="5">
        <text>3',3'-c-di-GMP + H2O = 5'-phosphoguanylyl(3'-&gt;5')guanosine + H(+)</text>
        <dbReference type="Rhea" id="RHEA:24902"/>
        <dbReference type="ChEBI" id="CHEBI:15377"/>
        <dbReference type="ChEBI" id="CHEBI:15378"/>
        <dbReference type="ChEBI" id="CHEBI:58754"/>
        <dbReference type="ChEBI" id="CHEBI:58805"/>
        <dbReference type="EC" id="3.1.4.52"/>
    </reaction>
    <physiologicalReaction direction="left-to-right" evidence="5">
        <dbReference type="Rhea" id="RHEA:24903"/>
    </physiologicalReaction>
</comment>
<feature type="domain" description="MHYT" evidence="9">
    <location>
        <begin position="7"/>
        <end position="201"/>
    </location>
</feature>
<protein>
    <submittedName>
        <fullName evidence="10">EAL domain-containing protein</fullName>
    </submittedName>
</protein>
<dbReference type="AlphaFoldDB" id="A0A4R0H6Y8"/>
<dbReference type="InterPro" id="IPR035919">
    <property type="entry name" value="EAL_sf"/>
</dbReference>
<dbReference type="SUPFAM" id="SSF141868">
    <property type="entry name" value="EAL domain-like"/>
    <property type="match status" value="1"/>
</dbReference>
<evidence type="ECO:0000256" key="2">
    <source>
        <dbReference type="ARBA" id="ARBA00004665"/>
    </source>
</evidence>
<dbReference type="NCBIfam" id="TIGR00254">
    <property type="entry name" value="GGDEF"/>
    <property type="match status" value="1"/>
</dbReference>
<comment type="cofactor">
    <cofactor evidence="1">
        <name>Mg(2+)</name>
        <dbReference type="ChEBI" id="CHEBI:18420"/>
    </cofactor>
</comment>
<dbReference type="GO" id="GO:0052621">
    <property type="term" value="F:diguanylate cyclase activity"/>
    <property type="evidence" value="ECO:0007669"/>
    <property type="project" value="UniProtKB-EC"/>
</dbReference>
<dbReference type="InterPro" id="IPR043128">
    <property type="entry name" value="Rev_trsase/Diguanyl_cyclase"/>
</dbReference>
<dbReference type="SMART" id="SM00052">
    <property type="entry name" value="EAL"/>
    <property type="match status" value="1"/>
</dbReference>
<dbReference type="PROSITE" id="PS50924">
    <property type="entry name" value="MHYT"/>
    <property type="match status" value="1"/>
</dbReference>
<dbReference type="FunFam" id="3.30.70.270:FF:000001">
    <property type="entry name" value="Diguanylate cyclase domain protein"/>
    <property type="match status" value="1"/>
</dbReference>
<dbReference type="SMART" id="SM00267">
    <property type="entry name" value="GGDEF"/>
    <property type="match status" value="1"/>
</dbReference>
<comment type="caution">
    <text evidence="10">The sequence shown here is derived from an EMBL/GenBank/DDBJ whole genome shotgun (WGS) entry which is preliminary data.</text>
</comment>
<name>A0A4R0H6Y8_9ENTR</name>
<proteinExistence type="predicted"/>
<reference evidence="10 11" key="1">
    <citation type="submission" date="2019-02" db="EMBL/GenBank/DDBJ databases">
        <title>The draft genome of Kosakonia quasisacchari strain WCHKQ120001.</title>
        <authorList>
            <person name="Wang C."/>
            <person name="Feng Y."/>
            <person name="Zong Z."/>
        </authorList>
    </citation>
    <scope>NUCLEOTIDE SEQUENCE [LARGE SCALE GENOMIC DNA]</scope>
    <source>
        <strain evidence="10 11">WCHKQ120001</strain>
    </source>
</reference>
<sequence length="712" mass="78984">MMLYVSWDPILIGISFLVAFIASFVALDSAGKVATSEPRSAIFWRFSGGATLGIGIWSMHYVGMLAMKMPVMMHYDLELTLLSFIIAMLTSILAINIAVAGKTLPTKRLLFASVLLGTGVVSMHYLGMASMMGFITIYWNVALIALSVAIAFISAWVALWLAFSLRQNTHGVFINRVFAALVMGGSISAMHYTAMSAATFSSDGSGVVIRSHATTLMSHGVGELGLSLWVATTTLVIFGIMLFISMIDSQLRTSRLTDSLRQLNQQLEKQAYYDPLTGLANRSQLDNLLDLCLSKASETRSTFALIYMDLDRFKLVNDAWGHHIGDQLLVAVAGRLSACISEKMSLARLGGDEFTLLVPDTDEGEVEALVKHMVVTLQQPFCELSHVINVSLSAGISYYPQHGDTAHELKLKADTAMYSVKQEGRNSWAVFHAGMAQKTVDDPLFLQDLSQALPRGQFELWYQPQYHAPEHKLAGFEALLRWRHPTQGVLLPATFLPMLEKTGLIISVGRWVIDAACKQLHHWNNQGFQYLTLSINLSPSQFEQHDIYDQITDSLQRYHIDPMQLTLEITENTALKNLERSVQLLNQFAQLGITVAIDDFGTGYSNMLMLKRLPATELKIDRSFVKDIRDNSRNVKIVSTIIDIAHSMNMHVVAEGIETAEQQALLTNMGCAYLQGFLFARPLPVDKVAVLLQQKRFTLSLECSDSSQKKPA</sequence>
<feature type="transmembrane region" description="Helical" evidence="6">
    <location>
        <begin position="173"/>
        <end position="194"/>
    </location>
</feature>
<evidence type="ECO:0000259" key="8">
    <source>
        <dbReference type="PROSITE" id="PS50887"/>
    </source>
</evidence>
<feature type="transmembrane region" description="Helical" evidence="6">
    <location>
        <begin position="12"/>
        <end position="30"/>
    </location>
</feature>
<evidence type="ECO:0000256" key="3">
    <source>
        <dbReference type="ARBA" id="ARBA00022636"/>
    </source>
</evidence>
<dbReference type="CDD" id="cd01949">
    <property type="entry name" value="GGDEF"/>
    <property type="match status" value="1"/>
</dbReference>
<dbReference type="Pfam" id="PF03707">
    <property type="entry name" value="MHYT"/>
    <property type="match status" value="2"/>
</dbReference>
<dbReference type="CDD" id="cd01948">
    <property type="entry name" value="EAL"/>
    <property type="match status" value="1"/>
</dbReference>
<organism evidence="10 11">
    <name type="scientific">Kosakonia quasisacchari</name>
    <dbReference type="NCBI Taxonomy" id="2529380"/>
    <lineage>
        <taxon>Bacteria</taxon>
        <taxon>Pseudomonadati</taxon>
        <taxon>Pseudomonadota</taxon>
        <taxon>Gammaproteobacteria</taxon>
        <taxon>Enterobacterales</taxon>
        <taxon>Enterobacteriaceae</taxon>
        <taxon>Kosakonia</taxon>
    </lineage>
</organism>
<keyword evidence="3" id="KW-0973">c-di-GMP</keyword>
<feature type="transmembrane region" description="Helical" evidence="6">
    <location>
        <begin position="42"/>
        <end position="59"/>
    </location>
</feature>
<feature type="domain" description="EAL" evidence="7">
    <location>
        <begin position="442"/>
        <end position="696"/>
    </location>
</feature>
<dbReference type="Gene3D" id="3.30.70.270">
    <property type="match status" value="1"/>
</dbReference>
<dbReference type="EMBL" id="SJOP01000011">
    <property type="protein sequence ID" value="TCC06655.1"/>
    <property type="molecule type" value="Genomic_DNA"/>
</dbReference>
<keyword evidence="6" id="KW-1133">Transmembrane helix</keyword>
<comment type="pathway">
    <text evidence="2">Purine metabolism; 3',5'-cyclic di-GMP biosynthesis.</text>
</comment>
<dbReference type="OrthoDB" id="9804951at2"/>
<gene>
    <name evidence="10" type="ORF">E0L21_14005</name>
</gene>
<dbReference type="GO" id="GO:0071732">
    <property type="term" value="P:cellular response to nitric oxide"/>
    <property type="evidence" value="ECO:0007669"/>
    <property type="project" value="UniProtKB-ARBA"/>
</dbReference>
<dbReference type="SUPFAM" id="SSF55073">
    <property type="entry name" value="Nucleotide cyclase"/>
    <property type="match status" value="1"/>
</dbReference>
<accession>A0A4R0H6Y8</accession>
<feature type="transmembrane region" description="Helical" evidence="6">
    <location>
        <begin position="109"/>
        <end position="131"/>
    </location>
</feature>
<dbReference type="Gene3D" id="3.20.20.450">
    <property type="entry name" value="EAL domain"/>
    <property type="match status" value="1"/>
</dbReference>
<dbReference type="PROSITE" id="PS50883">
    <property type="entry name" value="EAL"/>
    <property type="match status" value="1"/>
</dbReference>
<evidence type="ECO:0000259" key="9">
    <source>
        <dbReference type="PROSITE" id="PS50924"/>
    </source>
</evidence>
<dbReference type="PANTHER" id="PTHR44757">
    <property type="entry name" value="DIGUANYLATE CYCLASE DGCP"/>
    <property type="match status" value="1"/>
</dbReference>
<feature type="domain" description="GGDEF" evidence="8">
    <location>
        <begin position="301"/>
        <end position="433"/>
    </location>
</feature>
<keyword evidence="6" id="KW-0472">Membrane</keyword>
<dbReference type="Proteomes" id="UP000291793">
    <property type="component" value="Unassembled WGS sequence"/>
</dbReference>
<dbReference type="GO" id="GO:0071111">
    <property type="term" value="F:cyclic-guanylate-specific phosphodiesterase activity"/>
    <property type="evidence" value="ECO:0007669"/>
    <property type="project" value="UniProtKB-EC"/>
</dbReference>
<dbReference type="InterPro" id="IPR000160">
    <property type="entry name" value="GGDEF_dom"/>
</dbReference>
<evidence type="ECO:0000259" key="7">
    <source>
        <dbReference type="PROSITE" id="PS50883"/>
    </source>
</evidence>
<dbReference type="PANTHER" id="PTHR44757:SF2">
    <property type="entry name" value="BIOFILM ARCHITECTURE MAINTENANCE PROTEIN MBAA"/>
    <property type="match status" value="1"/>
</dbReference>
<evidence type="ECO:0000256" key="1">
    <source>
        <dbReference type="ARBA" id="ARBA00001946"/>
    </source>
</evidence>
<dbReference type="FunFam" id="3.20.20.450:FF:000001">
    <property type="entry name" value="Cyclic di-GMP phosphodiesterase yahA"/>
    <property type="match status" value="1"/>
</dbReference>
<comment type="catalytic activity">
    <reaction evidence="4">
        <text>2 GTP = 3',3'-c-di-GMP + 2 diphosphate</text>
        <dbReference type="Rhea" id="RHEA:24898"/>
        <dbReference type="ChEBI" id="CHEBI:33019"/>
        <dbReference type="ChEBI" id="CHEBI:37565"/>
        <dbReference type="ChEBI" id="CHEBI:58805"/>
        <dbReference type="EC" id="2.7.7.65"/>
    </reaction>
</comment>
<feature type="transmembrane region" description="Helical" evidence="6">
    <location>
        <begin position="137"/>
        <end position="161"/>
    </location>
</feature>
<dbReference type="InterPro" id="IPR001633">
    <property type="entry name" value="EAL_dom"/>
</dbReference>
<dbReference type="InterPro" id="IPR052155">
    <property type="entry name" value="Biofilm_reg_signaling"/>
</dbReference>
<dbReference type="Pfam" id="PF00563">
    <property type="entry name" value="EAL"/>
    <property type="match status" value="1"/>
</dbReference>
<dbReference type="InterPro" id="IPR005330">
    <property type="entry name" value="MHYT_dom"/>
</dbReference>
<dbReference type="Pfam" id="PF00990">
    <property type="entry name" value="GGDEF"/>
    <property type="match status" value="1"/>
</dbReference>
<evidence type="ECO:0000256" key="6">
    <source>
        <dbReference type="PROSITE-ProRule" id="PRU00244"/>
    </source>
</evidence>
<evidence type="ECO:0000256" key="5">
    <source>
        <dbReference type="ARBA" id="ARBA00051114"/>
    </source>
</evidence>
<feature type="transmembrane region" description="Helical" evidence="6">
    <location>
        <begin position="226"/>
        <end position="247"/>
    </location>
</feature>
<evidence type="ECO:0000313" key="11">
    <source>
        <dbReference type="Proteomes" id="UP000291793"/>
    </source>
</evidence>